<dbReference type="STRING" id="1391653.AKJ08_3233"/>
<dbReference type="EMBL" id="CP012332">
    <property type="protein sequence ID" value="AKU92846.1"/>
    <property type="molecule type" value="Genomic_DNA"/>
</dbReference>
<evidence type="ECO:0000313" key="3">
    <source>
        <dbReference type="Proteomes" id="UP000055590"/>
    </source>
</evidence>
<accession>A0A0K1PHG9</accession>
<sequence>MPLPSPWDAELRSAATPSRRIRTGPPSVRPTAEAAGDRLAVVWRAGRRADDRPVVTLRGLHSENGSQASTGSLEPAERSRVPRSVRSRILRSDHDLGRSDRAMVIARVDGRGVLVLTAGRPMSLIPAFLRPPALRIGARTRGDRGNTP</sequence>
<feature type="compositionally biased region" description="Polar residues" evidence="1">
    <location>
        <begin position="63"/>
        <end position="72"/>
    </location>
</feature>
<proteinExistence type="predicted"/>
<feature type="region of interest" description="Disordered" evidence="1">
    <location>
        <begin position="57"/>
        <end position="83"/>
    </location>
</feature>
<reference evidence="2 3" key="1">
    <citation type="submission" date="2015-08" db="EMBL/GenBank/DDBJ databases">
        <authorList>
            <person name="Babu N.S."/>
            <person name="Beckwith C.J."/>
            <person name="Beseler K.G."/>
            <person name="Brison A."/>
            <person name="Carone J.V."/>
            <person name="Caskin T.P."/>
            <person name="Diamond M."/>
            <person name="Durham M.E."/>
            <person name="Foxe J.M."/>
            <person name="Go M."/>
            <person name="Henderson B.A."/>
            <person name="Jones I.B."/>
            <person name="McGettigan J.A."/>
            <person name="Micheletti S.J."/>
            <person name="Nasrallah M.E."/>
            <person name="Ortiz D."/>
            <person name="Piller C.R."/>
            <person name="Privatt S.R."/>
            <person name="Schneider S.L."/>
            <person name="Sharp S."/>
            <person name="Smith T.C."/>
            <person name="Stanton J.D."/>
            <person name="Ullery H.E."/>
            <person name="Wilson R.J."/>
            <person name="Serrano M.G."/>
            <person name="Buck G."/>
            <person name="Lee V."/>
            <person name="Wang Y."/>
            <person name="Carvalho R."/>
            <person name="Voegtly L."/>
            <person name="Shi R."/>
            <person name="Duckworth R."/>
            <person name="Johnson A."/>
            <person name="Loviza R."/>
            <person name="Walstead R."/>
            <person name="Shah Z."/>
            <person name="Kiflezghi M."/>
            <person name="Wade K."/>
            <person name="Ball S.L."/>
            <person name="Bradley K.W."/>
            <person name="Asai D.J."/>
            <person name="Bowman C.A."/>
            <person name="Russell D.A."/>
            <person name="Pope W.H."/>
            <person name="Jacobs-Sera D."/>
            <person name="Hendrix R.W."/>
            <person name="Hatfull G.F."/>
        </authorList>
    </citation>
    <scope>NUCLEOTIDE SEQUENCE [LARGE SCALE GENOMIC DNA]</scope>
    <source>
        <strain evidence="2 3">DSM 27710</strain>
    </source>
</reference>
<keyword evidence="3" id="KW-1185">Reference proteome</keyword>
<dbReference type="KEGG" id="vin:AKJ08_3233"/>
<gene>
    <name evidence="2" type="ORF">AKJ08_3233</name>
</gene>
<dbReference type="Proteomes" id="UP000055590">
    <property type="component" value="Chromosome"/>
</dbReference>
<evidence type="ECO:0000256" key="1">
    <source>
        <dbReference type="SAM" id="MobiDB-lite"/>
    </source>
</evidence>
<evidence type="ECO:0000313" key="2">
    <source>
        <dbReference type="EMBL" id="AKU92846.1"/>
    </source>
</evidence>
<protein>
    <submittedName>
        <fullName evidence="2">Uncharacterized protein</fullName>
    </submittedName>
</protein>
<organism evidence="2 3">
    <name type="scientific">Vulgatibacter incomptus</name>
    <dbReference type="NCBI Taxonomy" id="1391653"/>
    <lineage>
        <taxon>Bacteria</taxon>
        <taxon>Pseudomonadati</taxon>
        <taxon>Myxococcota</taxon>
        <taxon>Myxococcia</taxon>
        <taxon>Myxococcales</taxon>
        <taxon>Cystobacterineae</taxon>
        <taxon>Vulgatibacteraceae</taxon>
        <taxon>Vulgatibacter</taxon>
    </lineage>
</organism>
<dbReference type="AlphaFoldDB" id="A0A0K1PHG9"/>
<name>A0A0K1PHG9_9BACT</name>
<feature type="region of interest" description="Disordered" evidence="1">
    <location>
        <begin position="1"/>
        <end position="33"/>
    </location>
</feature>